<dbReference type="InterPro" id="IPR018181">
    <property type="entry name" value="Heat_shock_70_CS"/>
</dbReference>
<evidence type="ECO:0000256" key="2">
    <source>
        <dbReference type="ARBA" id="ARBA00007381"/>
    </source>
</evidence>
<keyword evidence="5 9" id="KW-0547">Nucleotide-binding</keyword>
<dbReference type="NCBIfam" id="TIGR02350">
    <property type="entry name" value="prok_dnaK"/>
    <property type="match status" value="1"/>
</dbReference>
<proteinExistence type="evidence at transcript level"/>
<dbReference type="InterPro" id="IPR029048">
    <property type="entry name" value="HSP70_C_sf"/>
</dbReference>
<dbReference type="CDD" id="cd10234">
    <property type="entry name" value="ASKHA_NBD_HSP70_DnaK-like"/>
    <property type="match status" value="1"/>
</dbReference>
<keyword evidence="7 9" id="KW-0346">Stress response</keyword>
<comment type="induction">
    <text evidence="9">By stress conditions e.g. heat shock.</text>
</comment>
<dbReference type="PROSITE" id="PS00329">
    <property type="entry name" value="HSP70_2"/>
    <property type="match status" value="1"/>
</dbReference>
<dbReference type="NCBIfam" id="NF001413">
    <property type="entry name" value="PRK00290.1"/>
    <property type="match status" value="1"/>
</dbReference>
<dbReference type="AlphaFoldDB" id="A0A172ZJD1"/>
<dbReference type="FunFam" id="3.30.420.40:FF:000071">
    <property type="entry name" value="Molecular chaperone DnaK"/>
    <property type="match status" value="1"/>
</dbReference>
<dbReference type="GO" id="GO:0140662">
    <property type="term" value="F:ATP-dependent protein folding chaperone"/>
    <property type="evidence" value="ECO:0007669"/>
    <property type="project" value="InterPro"/>
</dbReference>
<dbReference type="OrthoDB" id="9766019at2"/>
<sequence length="610" mass="65165">MSRVIGIDLGTTNSCVAVMEGGEAVVIPNPEGARTTPSVVGFKKDGERIVGETAKRQSITNPDRTISSIKRHMGTDHKETIDDKNYSSQEISAMILQKLKSDAEAYLGQPVTQAVITVPAYFNDSQRQATKDAGKIAGLEVLRIVNEPTAAALAYGLEKSEDQTILVYDLGGGTFDVSILELGDGFFEVKATSGDNHLGGDDFDQVIIDYLVSEFKKDQGIDLSKDKAAVQRLKDAAEKAKKELSGVLTTTISLPFITVADGVPQHLEVNLTRAKFEELSATLVERTLGPTRQAIKDSGLSASEIDKIVLVGGSTRIPAVQEAIKKLTGKEPHKGVNPDEVVALGAAVQAGVLTGDVKDVVLLDVTPLSLGIETAGGVFTKMIERNTTIPTSKSQVFSTYADNQPSVEIHVLQGEREMAAGNKTLGRFMLGDIPAAPRGVPQIEVSFDIDANGIVNVSATDKGTGKSQKITITSSSGLSDEEVEKMMKDAELHAEEDRKRKELVEVKNSGDQLIYQVEKTIKDLGEKADAGEVEKANAAKDKLKSTLEGEDVEAIKAATEELSTVAQALAVKLYEQAAQEEQAAGGAEGAPKNDNVVDAEYEVVDEDKKD</sequence>
<evidence type="ECO:0000256" key="11">
    <source>
        <dbReference type="SAM" id="Coils"/>
    </source>
</evidence>
<comment type="function">
    <text evidence="1 9">Acts as a chaperone.</text>
</comment>
<dbReference type="HAMAP" id="MF_00332">
    <property type="entry name" value="DnaK"/>
    <property type="match status" value="1"/>
</dbReference>
<dbReference type="InterPro" id="IPR029047">
    <property type="entry name" value="HSP70_peptide-bd_sf"/>
</dbReference>
<dbReference type="STRING" id="1616788.AR543_18205"/>
<dbReference type="KEGG" id="pbv:AR543_18205"/>
<name>A0A172ZJD1_9BACL</name>
<dbReference type="Proteomes" id="UP000078148">
    <property type="component" value="Chromosome"/>
</dbReference>
<comment type="similarity">
    <text evidence="2 9 10">Belongs to the heat shock protein 70 family.</text>
</comment>
<protein>
    <recommendedName>
        <fullName evidence="3 9">Chaperone protein DnaK</fullName>
    </recommendedName>
    <alternativeName>
        <fullName evidence="9">HSP70</fullName>
    </alternativeName>
    <alternativeName>
        <fullName evidence="9">Heat shock 70 kDa protein</fullName>
    </alternativeName>
    <alternativeName>
        <fullName evidence="9">Heat shock protein 70</fullName>
    </alternativeName>
</protein>
<evidence type="ECO:0000313" key="13">
    <source>
        <dbReference type="EMBL" id="ANF97754.1"/>
    </source>
</evidence>
<keyword evidence="6 9" id="KW-0067">ATP-binding</keyword>
<evidence type="ECO:0000256" key="10">
    <source>
        <dbReference type="RuleBase" id="RU003322"/>
    </source>
</evidence>
<evidence type="ECO:0000256" key="1">
    <source>
        <dbReference type="ARBA" id="ARBA00002290"/>
    </source>
</evidence>
<accession>A0A172ZJD1</accession>
<evidence type="ECO:0000256" key="7">
    <source>
        <dbReference type="ARBA" id="ARBA00023016"/>
    </source>
</evidence>
<dbReference type="Gene3D" id="2.60.34.10">
    <property type="entry name" value="Substrate Binding Domain Of DNAk, Chain A, domain 1"/>
    <property type="match status" value="1"/>
</dbReference>
<gene>
    <name evidence="9" type="primary">dnaK</name>
    <name evidence="13" type="ORF">AR543_18205</name>
</gene>
<dbReference type="InterPro" id="IPR013126">
    <property type="entry name" value="Hsp_70_fam"/>
</dbReference>
<evidence type="ECO:0000256" key="4">
    <source>
        <dbReference type="ARBA" id="ARBA00022553"/>
    </source>
</evidence>
<reference evidence="13 14" key="2">
    <citation type="journal article" date="2016" name="Int. J. Syst. Evol. Microbiol.">
        <title>Paenibacillus bovis sp. nov., isolated from raw yak (Bos grunniens) milk.</title>
        <authorList>
            <person name="Gao C."/>
            <person name="Han J."/>
            <person name="Liu Z."/>
            <person name="Xu X."/>
            <person name="Hang F."/>
            <person name="Wu Z."/>
        </authorList>
    </citation>
    <scope>NUCLEOTIDE SEQUENCE [LARGE SCALE GENOMIC DNA]</scope>
    <source>
        <strain evidence="13 14">BD3526</strain>
    </source>
</reference>
<feature type="modified residue" description="Phosphothreonine; by autocatalysis" evidence="9">
    <location>
        <position position="174"/>
    </location>
</feature>
<evidence type="ECO:0000256" key="9">
    <source>
        <dbReference type="HAMAP-Rule" id="MF_00332"/>
    </source>
</evidence>
<dbReference type="GO" id="GO:0005524">
    <property type="term" value="F:ATP binding"/>
    <property type="evidence" value="ECO:0007669"/>
    <property type="project" value="UniProtKB-UniRule"/>
</dbReference>
<evidence type="ECO:0000256" key="8">
    <source>
        <dbReference type="ARBA" id="ARBA00023186"/>
    </source>
</evidence>
<dbReference type="PROSITE" id="PS00297">
    <property type="entry name" value="HSP70_1"/>
    <property type="match status" value="1"/>
</dbReference>
<dbReference type="InterPro" id="IPR012725">
    <property type="entry name" value="Chaperone_DnaK"/>
</dbReference>
<dbReference type="InterPro" id="IPR043129">
    <property type="entry name" value="ATPase_NBD"/>
</dbReference>
<dbReference type="Gene3D" id="3.30.420.40">
    <property type="match status" value="2"/>
</dbReference>
<evidence type="ECO:0000256" key="5">
    <source>
        <dbReference type="ARBA" id="ARBA00022741"/>
    </source>
</evidence>
<dbReference type="FunFam" id="2.60.34.10:FF:000014">
    <property type="entry name" value="Chaperone protein DnaK HSP70"/>
    <property type="match status" value="1"/>
</dbReference>
<dbReference type="GO" id="GO:0051082">
    <property type="term" value="F:unfolded protein binding"/>
    <property type="evidence" value="ECO:0007669"/>
    <property type="project" value="InterPro"/>
</dbReference>
<organism evidence="13 14">
    <name type="scientific">Paenibacillus bovis</name>
    <dbReference type="NCBI Taxonomy" id="1616788"/>
    <lineage>
        <taxon>Bacteria</taxon>
        <taxon>Bacillati</taxon>
        <taxon>Bacillota</taxon>
        <taxon>Bacilli</taxon>
        <taxon>Bacillales</taxon>
        <taxon>Paenibacillaceae</taxon>
        <taxon>Paenibacillus</taxon>
    </lineage>
</organism>
<feature type="coiled-coil region" evidence="11">
    <location>
        <begin position="223"/>
        <end position="250"/>
    </location>
</feature>
<evidence type="ECO:0000256" key="12">
    <source>
        <dbReference type="SAM" id="MobiDB-lite"/>
    </source>
</evidence>
<keyword evidence="4 9" id="KW-0597">Phosphoprotein</keyword>
<keyword evidence="14" id="KW-1185">Reference proteome</keyword>
<feature type="region of interest" description="Disordered" evidence="12">
    <location>
        <begin position="578"/>
        <end position="610"/>
    </location>
</feature>
<dbReference type="FunFam" id="3.90.640.10:FF:000003">
    <property type="entry name" value="Molecular chaperone DnaK"/>
    <property type="match status" value="1"/>
</dbReference>
<dbReference type="Gene3D" id="1.20.1270.10">
    <property type="match status" value="1"/>
</dbReference>
<evidence type="ECO:0000256" key="3">
    <source>
        <dbReference type="ARBA" id="ARBA00014415"/>
    </source>
</evidence>
<dbReference type="SUPFAM" id="SSF100920">
    <property type="entry name" value="Heat shock protein 70kD (HSP70), peptide-binding domain"/>
    <property type="match status" value="1"/>
</dbReference>
<dbReference type="Gene3D" id="3.90.640.10">
    <property type="entry name" value="Actin, Chain A, domain 4"/>
    <property type="match status" value="1"/>
</dbReference>
<feature type="compositionally biased region" description="Acidic residues" evidence="12">
    <location>
        <begin position="597"/>
        <end position="610"/>
    </location>
</feature>
<dbReference type="RefSeq" id="WP_060535849.1">
    <property type="nucleotide sequence ID" value="NZ_CP013023.1"/>
</dbReference>
<keyword evidence="11" id="KW-0175">Coiled coil</keyword>
<dbReference type="PROSITE" id="PS01036">
    <property type="entry name" value="HSP70_3"/>
    <property type="match status" value="1"/>
</dbReference>
<dbReference type="SUPFAM" id="SSF53067">
    <property type="entry name" value="Actin-like ATPase domain"/>
    <property type="match status" value="2"/>
</dbReference>
<dbReference type="SUPFAM" id="SSF100934">
    <property type="entry name" value="Heat shock protein 70kD (HSP70), C-terminal subdomain"/>
    <property type="match status" value="1"/>
</dbReference>
<dbReference type="FunFam" id="1.20.1270.10:FF:000001">
    <property type="entry name" value="Molecular chaperone DnaK"/>
    <property type="match status" value="1"/>
</dbReference>
<evidence type="ECO:0000256" key="6">
    <source>
        <dbReference type="ARBA" id="ARBA00022840"/>
    </source>
</evidence>
<feature type="compositionally biased region" description="Low complexity" evidence="12">
    <location>
        <begin position="578"/>
        <end position="596"/>
    </location>
</feature>
<dbReference type="PANTHER" id="PTHR19375">
    <property type="entry name" value="HEAT SHOCK PROTEIN 70KDA"/>
    <property type="match status" value="1"/>
</dbReference>
<evidence type="ECO:0000313" key="14">
    <source>
        <dbReference type="Proteomes" id="UP000078148"/>
    </source>
</evidence>
<dbReference type="EMBL" id="CP013023">
    <property type="protein sequence ID" value="ANF97754.1"/>
    <property type="molecule type" value="Genomic_DNA"/>
</dbReference>
<dbReference type="PRINTS" id="PR00301">
    <property type="entry name" value="HEATSHOCK70"/>
</dbReference>
<keyword evidence="8 9" id="KW-0143">Chaperone</keyword>
<reference evidence="14" key="1">
    <citation type="submission" date="2015-10" db="EMBL/GenBank/DDBJ databases">
        <title>Genome of Paenibacillus bovis sp. nov.</title>
        <authorList>
            <person name="Wu Z."/>
            <person name="Gao C."/>
            <person name="Liu Z."/>
            <person name="Zheng H."/>
        </authorList>
    </citation>
    <scope>NUCLEOTIDE SEQUENCE [LARGE SCALE GENOMIC DNA]</scope>
    <source>
        <strain evidence="14">BD3526</strain>
    </source>
</reference>
<dbReference type="Pfam" id="PF00012">
    <property type="entry name" value="HSP70"/>
    <property type="match status" value="2"/>
</dbReference>